<dbReference type="Proteomes" id="UP001164776">
    <property type="component" value="Unassembled WGS sequence"/>
</dbReference>
<evidence type="ECO:0000313" key="2">
    <source>
        <dbReference type="Proteomes" id="UP001164776"/>
    </source>
</evidence>
<dbReference type="EMBL" id="MU629477">
    <property type="protein sequence ID" value="KAJ1256804.1"/>
    <property type="molecule type" value="Genomic_DNA"/>
</dbReference>
<reference evidence="1 2" key="1">
    <citation type="submission" date="2022-10" db="EMBL/GenBank/DDBJ databases">
        <title>WGS assembly of Paspalum vaginatum 540-79.</title>
        <authorList>
            <person name="Sun G."/>
            <person name="Wase N."/>
            <person name="Shu S."/>
            <person name="Jenkins J."/>
            <person name="Zhou B."/>
            <person name="Torres-Rodriguez J."/>
            <person name="Chen C."/>
            <person name="Sandor L."/>
            <person name="Plott C."/>
            <person name="Yoshinga Y."/>
            <person name="Daum C."/>
            <person name="Qi P."/>
            <person name="Barry K."/>
            <person name="Lipzen A."/>
            <person name="Berry L."/>
            <person name="Pedersen C."/>
            <person name="Gottilla T."/>
            <person name="Foltz A."/>
            <person name="Yu H."/>
            <person name="O'Malley R."/>
            <person name="Zhang C."/>
            <person name="Devos K."/>
            <person name="Sigmon B."/>
            <person name="Yu B."/>
            <person name="Obata T."/>
            <person name="Schmutz J."/>
            <person name="Schnable J."/>
        </authorList>
    </citation>
    <scope>NUCLEOTIDE SEQUENCE [LARGE SCALE GENOMIC DNA]</scope>
    <source>
        <strain evidence="2">cv. 540-79</strain>
    </source>
</reference>
<organism evidence="1 2">
    <name type="scientific">Paspalum vaginatum</name>
    <name type="common">seashore paspalum</name>
    <dbReference type="NCBI Taxonomy" id="158149"/>
    <lineage>
        <taxon>Eukaryota</taxon>
        <taxon>Viridiplantae</taxon>
        <taxon>Streptophyta</taxon>
        <taxon>Embryophyta</taxon>
        <taxon>Tracheophyta</taxon>
        <taxon>Spermatophyta</taxon>
        <taxon>Magnoliopsida</taxon>
        <taxon>Liliopsida</taxon>
        <taxon>Poales</taxon>
        <taxon>Poaceae</taxon>
        <taxon>PACMAD clade</taxon>
        <taxon>Panicoideae</taxon>
        <taxon>Andropogonodae</taxon>
        <taxon>Paspaleae</taxon>
        <taxon>Paspalinae</taxon>
        <taxon>Paspalum</taxon>
    </lineage>
</organism>
<dbReference type="AlphaFoldDB" id="A0A9W7XD88"/>
<proteinExistence type="predicted"/>
<sequence length="139" mass="15969">MAPSMCTAGGNACSVDNKGVCSLFPLRPLFITQITTRALSFAKLRFFSSVEWCAWQTRLTRSFFSAASPLRYFSVMMNEQRPWKQHGRARTRRWGSDDGDFLFWHCPTKMKWLDGLVVNYIYYTILANCGEPNCTINVC</sequence>
<evidence type="ECO:0000313" key="1">
    <source>
        <dbReference type="EMBL" id="KAJ1256804.1"/>
    </source>
</evidence>
<gene>
    <name evidence="1" type="ORF">BS78_K308900</name>
</gene>
<comment type="caution">
    <text evidence="1">The sequence shown here is derived from an EMBL/GenBank/DDBJ whole genome shotgun (WGS) entry which is preliminary data.</text>
</comment>
<keyword evidence="2" id="KW-1185">Reference proteome</keyword>
<accession>A0A9W7XD88</accession>
<name>A0A9W7XD88_9POAL</name>
<protein>
    <submittedName>
        <fullName evidence="1">Uncharacterized protein</fullName>
    </submittedName>
</protein>